<gene>
    <name evidence="11" type="ordered locus">Daud_2192</name>
</gene>
<keyword evidence="2" id="KW-0813">Transport</keyword>
<evidence type="ECO:0000313" key="11">
    <source>
        <dbReference type="EMBL" id="ACA60679.1"/>
    </source>
</evidence>
<keyword evidence="5" id="KW-0249">Electron transport</keyword>
<evidence type="ECO:0000256" key="7">
    <source>
        <dbReference type="ARBA" id="ARBA00023002"/>
    </source>
</evidence>
<evidence type="ECO:0000256" key="2">
    <source>
        <dbReference type="ARBA" id="ARBA00022448"/>
    </source>
</evidence>
<evidence type="ECO:0000256" key="5">
    <source>
        <dbReference type="ARBA" id="ARBA00022982"/>
    </source>
</evidence>
<dbReference type="GO" id="GO:0009055">
    <property type="term" value="F:electron transfer activity"/>
    <property type="evidence" value="ECO:0007669"/>
    <property type="project" value="TreeGrafter"/>
</dbReference>
<dbReference type="HOGENOM" id="CLU_067516_1_0_9"/>
<feature type="domain" description="NarG-like" evidence="10">
    <location>
        <begin position="68"/>
        <end position="234"/>
    </location>
</feature>
<feature type="transmembrane region" description="Helical" evidence="9">
    <location>
        <begin position="153"/>
        <end position="172"/>
    </location>
</feature>
<dbReference type="Gene3D" id="1.20.950.20">
    <property type="entry name" value="Transmembrane di-heme cytochromes, Chain C"/>
    <property type="match status" value="1"/>
</dbReference>
<evidence type="ECO:0000313" key="12">
    <source>
        <dbReference type="Proteomes" id="UP000008544"/>
    </source>
</evidence>
<keyword evidence="12" id="KW-1185">Reference proteome</keyword>
<dbReference type="STRING" id="477974.Daud_2192"/>
<feature type="transmembrane region" description="Helical" evidence="9">
    <location>
        <begin position="71"/>
        <end position="93"/>
    </location>
</feature>
<accession>B1I6N1</accession>
<dbReference type="Proteomes" id="UP000008544">
    <property type="component" value="Chromosome"/>
</dbReference>
<keyword evidence="8 9" id="KW-0472">Membrane</keyword>
<dbReference type="GO" id="GO:0019645">
    <property type="term" value="P:anaerobic electron transport chain"/>
    <property type="evidence" value="ECO:0007669"/>
    <property type="project" value="TreeGrafter"/>
</dbReference>
<dbReference type="eggNOG" id="COG2181">
    <property type="taxonomic scope" value="Bacteria"/>
</dbReference>
<evidence type="ECO:0000256" key="9">
    <source>
        <dbReference type="SAM" id="Phobius"/>
    </source>
</evidence>
<reference evidence="12" key="1">
    <citation type="submission" date="2007-10" db="EMBL/GenBank/DDBJ databases">
        <title>Complete sequence of chromosome of Desulforudis audaxviator MP104C.</title>
        <authorList>
            <person name="Copeland A."/>
            <person name="Lucas S."/>
            <person name="Lapidus A."/>
            <person name="Barry K."/>
            <person name="Glavina del Rio T."/>
            <person name="Dalin E."/>
            <person name="Tice H."/>
            <person name="Bruce D."/>
            <person name="Pitluck S."/>
            <person name="Lowry S.R."/>
            <person name="Larimer F."/>
            <person name="Land M.L."/>
            <person name="Hauser L."/>
            <person name="Kyrpides N."/>
            <person name="Ivanova N.N."/>
            <person name="Richardson P."/>
        </authorList>
    </citation>
    <scope>NUCLEOTIDE SEQUENCE [LARGE SCALE GENOMIC DNA]</scope>
    <source>
        <strain evidence="12">MP104C</strain>
    </source>
</reference>
<dbReference type="AlphaFoldDB" id="B1I6N1"/>
<evidence type="ECO:0000256" key="8">
    <source>
        <dbReference type="ARBA" id="ARBA00023136"/>
    </source>
</evidence>
<dbReference type="SUPFAM" id="SSF103501">
    <property type="entry name" value="Respiratory nitrate reductase 1 gamma chain"/>
    <property type="match status" value="1"/>
</dbReference>
<evidence type="ECO:0000256" key="4">
    <source>
        <dbReference type="ARBA" id="ARBA00022692"/>
    </source>
</evidence>
<protein>
    <recommendedName>
        <fullName evidence="10">NarG-like domain-containing protein</fullName>
    </recommendedName>
</protein>
<organism evidence="11 12">
    <name type="scientific">Desulforudis audaxviator (strain MP104C)</name>
    <dbReference type="NCBI Taxonomy" id="477974"/>
    <lineage>
        <taxon>Bacteria</taxon>
        <taxon>Bacillati</taxon>
        <taxon>Bacillota</taxon>
        <taxon>Clostridia</taxon>
        <taxon>Thermoanaerobacterales</taxon>
        <taxon>Candidatus Desulforudaceae</taxon>
        <taxon>Candidatus Desulforudis</taxon>
    </lineage>
</organism>
<dbReference type="InterPro" id="IPR036197">
    <property type="entry name" value="NarG-like_sf"/>
</dbReference>
<dbReference type="Pfam" id="PF02665">
    <property type="entry name" value="Nitrate_red_gam"/>
    <property type="match status" value="1"/>
</dbReference>
<dbReference type="PANTHER" id="PTHR30598">
    <property type="entry name" value="NITRATE REDUCTASE PRIVATE CHAPERONE, REDOX ENZYME MATURATION PROTEIN REMP FAMILY"/>
    <property type="match status" value="1"/>
</dbReference>
<evidence type="ECO:0000256" key="3">
    <source>
        <dbReference type="ARBA" id="ARBA00022475"/>
    </source>
</evidence>
<evidence type="ECO:0000259" key="10">
    <source>
        <dbReference type="Pfam" id="PF02665"/>
    </source>
</evidence>
<evidence type="ECO:0000256" key="6">
    <source>
        <dbReference type="ARBA" id="ARBA00022989"/>
    </source>
</evidence>
<dbReference type="RefSeq" id="WP_012303254.1">
    <property type="nucleotide sequence ID" value="NC_010424.1"/>
</dbReference>
<keyword evidence="7" id="KW-0560">Oxidoreductase</keyword>
<comment type="subcellular location">
    <subcellularLocation>
        <location evidence="1">Cell membrane</location>
        <topology evidence="1">Multi-pass membrane protein</topology>
    </subcellularLocation>
</comment>
<proteinExistence type="predicted"/>
<name>B1I6N1_DESAP</name>
<keyword evidence="6 9" id="KW-1133">Transmembrane helix</keyword>
<feature type="transmembrane region" description="Helical" evidence="9">
    <location>
        <begin position="200"/>
        <end position="219"/>
    </location>
</feature>
<keyword evidence="4 9" id="KW-0812">Transmembrane</keyword>
<reference evidence="11 12" key="2">
    <citation type="journal article" date="2008" name="Science">
        <title>Environmental genomics reveals a single-species ecosystem deep within Earth.</title>
        <authorList>
            <person name="Chivian D."/>
            <person name="Brodie E.L."/>
            <person name="Alm E.J."/>
            <person name="Culley D.E."/>
            <person name="Dehal P.S."/>
            <person name="Desantis T.Z."/>
            <person name="Gihring T.M."/>
            <person name="Lapidus A."/>
            <person name="Lin L.H."/>
            <person name="Lowry S.R."/>
            <person name="Moser D.P."/>
            <person name="Richardson P.M."/>
            <person name="Southam G."/>
            <person name="Wanger G."/>
            <person name="Pratt L.M."/>
            <person name="Andersen G.L."/>
            <person name="Hazen T.C."/>
            <person name="Brockman F.J."/>
            <person name="Arkin A.P."/>
            <person name="Onstott T.C."/>
        </authorList>
    </citation>
    <scope>NUCLEOTIDE SEQUENCE [LARGE SCALE GENOMIC DNA]</scope>
    <source>
        <strain evidence="11 12">MP104C</strain>
    </source>
</reference>
<evidence type="ECO:0000256" key="1">
    <source>
        <dbReference type="ARBA" id="ARBA00004651"/>
    </source>
</evidence>
<dbReference type="InterPro" id="IPR051936">
    <property type="entry name" value="Heme-iron_electron_transfer"/>
</dbReference>
<keyword evidence="3" id="KW-1003">Cell membrane</keyword>
<feature type="transmembrane region" description="Helical" evidence="9">
    <location>
        <begin position="7"/>
        <end position="26"/>
    </location>
</feature>
<dbReference type="PANTHER" id="PTHR30598:SF3">
    <property type="entry name" value="RESPIRATORY NITRATE REDUCTASE 1 GAMMA CHAIN"/>
    <property type="match status" value="1"/>
</dbReference>
<sequence length="255" mass="29678">MNVFIGQILPYIAVTVFLGGVAWRIWRWMIPRIVHNITLSPWPKSWSAAIVWMLWQLATFWNLLKFDRPLWVGAWFMHIALFLMLAGHVQAFYTLGLQFHILAPGFITPELSLKMSDWFGTGLGIVFWLALVYLLGRRLVVEQVRTISSASDYVHLLLLIAIATLGNIMRLFPEYHVGYAPVREYLAGLFLFQPHPMPDSLFFITKYTLVMILMIIFPFSKLMHSFGFFWERWIINRPFHEPARGLPGARVQLPK</sequence>
<dbReference type="EMBL" id="CP000860">
    <property type="protein sequence ID" value="ACA60679.1"/>
    <property type="molecule type" value="Genomic_DNA"/>
</dbReference>
<dbReference type="InterPro" id="IPR023234">
    <property type="entry name" value="NarG-like_domain"/>
</dbReference>
<dbReference type="GO" id="GO:0020037">
    <property type="term" value="F:heme binding"/>
    <property type="evidence" value="ECO:0007669"/>
    <property type="project" value="TreeGrafter"/>
</dbReference>
<dbReference type="KEGG" id="dau:Daud_2192"/>
<dbReference type="GO" id="GO:0005886">
    <property type="term" value="C:plasma membrane"/>
    <property type="evidence" value="ECO:0007669"/>
    <property type="project" value="UniProtKB-SubCell"/>
</dbReference>
<dbReference type="GO" id="GO:0008940">
    <property type="term" value="F:nitrate reductase activity"/>
    <property type="evidence" value="ECO:0007669"/>
    <property type="project" value="TreeGrafter"/>
</dbReference>
<feature type="transmembrane region" description="Helical" evidence="9">
    <location>
        <begin position="118"/>
        <end position="141"/>
    </location>
</feature>